<evidence type="ECO:0000256" key="4">
    <source>
        <dbReference type="ARBA" id="ARBA00022692"/>
    </source>
</evidence>
<evidence type="ECO:0000256" key="1">
    <source>
        <dbReference type="ARBA" id="ARBA00004651"/>
    </source>
</evidence>
<proteinExistence type="predicted"/>
<sequence length="467" mass="49589">MPLALGAFIVPLIVACAMFMENVDSTVIVTSLPVIARDFGSDPITLKLAVTSYVIGLGVFIPICGWVADRFGSRTVFRTAIGIFVVGSLMCAASTSLATLVAARFVQGVGGALMVPVGRIIIFRSMPKSEFIRAVNYLTVPALLGPVVGPPIGGFITTYLHWRLIFFVNVPIGIFGIWLTNRHIQNLREPHPGRLDWFGFLLSASGAALLMLGLSLIGTGLVSDTATIVMCALGAGLLLVYWFYASRVESPVLDLKLLRIPSFHASVVGGSLFRIGLGAVPFLLPLALQEGLGMTAFKSGSITCASAFGAIFMKTIASRVLRRFGFRTVLIYNAAFAGCAIAVYGLFFPGTPHWLIWCVVLVGGIFPSLQFTSLNSLAYADIPSRDVGRATGVSSVIQQLSLGLGVTIAGIVLQISHVLQGHKAIVWSDFWPAFLVVGLFSCASIPVTAHLPQGSGDELARGKRGSA</sequence>
<feature type="transmembrane region" description="Helical" evidence="7">
    <location>
        <begin position="400"/>
        <end position="419"/>
    </location>
</feature>
<dbReference type="RefSeq" id="WP_219800678.1">
    <property type="nucleotide sequence ID" value="NZ_CP080096.1"/>
</dbReference>
<dbReference type="InterPro" id="IPR036259">
    <property type="entry name" value="MFS_trans_sf"/>
</dbReference>
<evidence type="ECO:0000256" key="6">
    <source>
        <dbReference type="ARBA" id="ARBA00023136"/>
    </source>
</evidence>
<gene>
    <name evidence="9" type="ORF">KZJ38_29835</name>
</gene>
<dbReference type="InterPro" id="IPR020846">
    <property type="entry name" value="MFS_dom"/>
</dbReference>
<keyword evidence="2" id="KW-0813">Transport</keyword>
<keyword evidence="3" id="KW-1003">Cell membrane</keyword>
<feature type="transmembrane region" description="Helical" evidence="7">
    <location>
        <begin position="49"/>
        <end position="68"/>
    </location>
</feature>
<keyword evidence="10" id="KW-1185">Reference proteome</keyword>
<keyword evidence="5 7" id="KW-1133">Transmembrane helix</keyword>
<evidence type="ECO:0000256" key="3">
    <source>
        <dbReference type="ARBA" id="ARBA00022475"/>
    </source>
</evidence>
<protein>
    <submittedName>
        <fullName evidence="9">MFS transporter</fullName>
    </submittedName>
</protein>
<feature type="transmembrane region" description="Helical" evidence="7">
    <location>
        <begin position="431"/>
        <end position="451"/>
    </location>
</feature>
<dbReference type="PANTHER" id="PTHR42718:SF46">
    <property type="entry name" value="BLR6921 PROTEIN"/>
    <property type="match status" value="1"/>
</dbReference>
<name>A0ABX8UV74_9BURK</name>
<feature type="transmembrane region" description="Helical" evidence="7">
    <location>
        <begin position="105"/>
        <end position="122"/>
    </location>
</feature>
<keyword evidence="6 7" id="KW-0472">Membrane</keyword>
<feature type="transmembrane region" description="Helical" evidence="7">
    <location>
        <begin position="265"/>
        <end position="284"/>
    </location>
</feature>
<evidence type="ECO:0000259" key="8">
    <source>
        <dbReference type="PROSITE" id="PS50850"/>
    </source>
</evidence>
<feature type="transmembrane region" description="Helical" evidence="7">
    <location>
        <begin position="329"/>
        <end position="348"/>
    </location>
</feature>
<accession>A0ABX8UV74</accession>
<reference evidence="9 10" key="1">
    <citation type="submission" date="2021-07" db="EMBL/GenBank/DDBJ databases">
        <title>Paraburkholderia edwinii protects Aspergillus sp. from phenazines by acting as a toxin sponge.</title>
        <authorList>
            <person name="Dahlstrom K.M."/>
            <person name="Newman D.K."/>
        </authorList>
    </citation>
    <scope>NUCLEOTIDE SEQUENCE [LARGE SCALE GENOMIC DNA]</scope>
    <source>
        <strain evidence="9 10">Pe01</strain>
    </source>
</reference>
<evidence type="ECO:0000256" key="7">
    <source>
        <dbReference type="SAM" id="Phobius"/>
    </source>
</evidence>
<dbReference type="SUPFAM" id="SSF103473">
    <property type="entry name" value="MFS general substrate transporter"/>
    <property type="match status" value="1"/>
</dbReference>
<feature type="transmembrane region" description="Helical" evidence="7">
    <location>
        <begin position="354"/>
        <end position="379"/>
    </location>
</feature>
<feature type="transmembrane region" description="Helical" evidence="7">
    <location>
        <begin position="296"/>
        <end position="317"/>
    </location>
</feature>
<dbReference type="InterPro" id="IPR011701">
    <property type="entry name" value="MFS"/>
</dbReference>
<feature type="transmembrane region" description="Helical" evidence="7">
    <location>
        <begin position="80"/>
        <end position="99"/>
    </location>
</feature>
<comment type="subcellular location">
    <subcellularLocation>
        <location evidence="1">Cell membrane</location>
        <topology evidence="1">Multi-pass membrane protein</topology>
    </subcellularLocation>
</comment>
<evidence type="ECO:0000313" key="10">
    <source>
        <dbReference type="Proteomes" id="UP000826462"/>
    </source>
</evidence>
<dbReference type="PRINTS" id="PR01036">
    <property type="entry name" value="TCRTETB"/>
</dbReference>
<dbReference type="Gene3D" id="1.20.1250.20">
    <property type="entry name" value="MFS general substrate transporter like domains"/>
    <property type="match status" value="1"/>
</dbReference>
<feature type="transmembrane region" description="Helical" evidence="7">
    <location>
        <begin position="200"/>
        <end position="219"/>
    </location>
</feature>
<organism evidence="9 10">
    <name type="scientific">Paraburkholderia edwinii</name>
    <dbReference type="NCBI Taxonomy" id="2861782"/>
    <lineage>
        <taxon>Bacteria</taxon>
        <taxon>Pseudomonadati</taxon>
        <taxon>Pseudomonadota</taxon>
        <taxon>Betaproteobacteria</taxon>
        <taxon>Burkholderiales</taxon>
        <taxon>Burkholderiaceae</taxon>
        <taxon>Paraburkholderia</taxon>
    </lineage>
</organism>
<evidence type="ECO:0000313" key="9">
    <source>
        <dbReference type="EMBL" id="QYD71247.1"/>
    </source>
</evidence>
<dbReference type="PANTHER" id="PTHR42718">
    <property type="entry name" value="MAJOR FACILITATOR SUPERFAMILY MULTIDRUG TRANSPORTER MFSC"/>
    <property type="match status" value="1"/>
</dbReference>
<feature type="transmembrane region" description="Helical" evidence="7">
    <location>
        <begin position="159"/>
        <end position="179"/>
    </location>
</feature>
<dbReference type="EMBL" id="CP080096">
    <property type="protein sequence ID" value="QYD71247.1"/>
    <property type="molecule type" value="Genomic_DNA"/>
</dbReference>
<keyword evidence="4 7" id="KW-0812">Transmembrane</keyword>
<evidence type="ECO:0000256" key="2">
    <source>
        <dbReference type="ARBA" id="ARBA00022448"/>
    </source>
</evidence>
<feature type="domain" description="Major facilitator superfamily (MFS) profile" evidence="8">
    <location>
        <begin position="10"/>
        <end position="456"/>
    </location>
</feature>
<dbReference type="Gene3D" id="1.20.1720.10">
    <property type="entry name" value="Multidrug resistance protein D"/>
    <property type="match status" value="1"/>
</dbReference>
<dbReference type="PROSITE" id="PS50850">
    <property type="entry name" value="MFS"/>
    <property type="match status" value="1"/>
</dbReference>
<dbReference type="Proteomes" id="UP000826462">
    <property type="component" value="Chromosome 2"/>
</dbReference>
<feature type="transmembrane region" description="Helical" evidence="7">
    <location>
        <begin position="225"/>
        <end position="244"/>
    </location>
</feature>
<dbReference type="Pfam" id="PF07690">
    <property type="entry name" value="MFS_1"/>
    <property type="match status" value="1"/>
</dbReference>
<evidence type="ECO:0000256" key="5">
    <source>
        <dbReference type="ARBA" id="ARBA00022989"/>
    </source>
</evidence>
<feature type="transmembrane region" description="Helical" evidence="7">
    <location>
        <begin position="134"/>
        <end position="153"/>
    </location>
</feature>